<keyword evidence="2" id="KW-1134">Transmembrane beta strand</keyword>
<keyword evidence="2" id="KW-0812">Transmembrane</keyword>
<dbReference type="PANTHER" id="PTHR30069">
    <property type="entry name" value="TONB-DEPENDENT OUTER MEMBRANE RECEPTOR"/>
    <property type="match status" value="1"/>
</dbReference>
<dbReference type="InterPro" id="IPR039426">
    <property type="entry name" value="TonB-dep_rcpt-like"/>
</dbReference>
<keyword evidence="2" id="KW-0998">Cell outer membrane</keyword>
<dbReference type="AlphaFoldDB" id="A0A6I6GA46"/>
<sequence>MRRMVLLLMAAILPSLMLLAQGKKISGTVSDGAGKPIDGATVLAKGAAKNGTSTDANGKFELTVPESVKSIVISAVGYESQEIALAGKTSFAVSMKEVATQEMGDVIVTGVAGATNRKKMTVSVAKVSAEQLQAVPASSASNALAGKVAGLKTSAVNGNPGQGADLLLRGDNNLSTSSQPLILVDGIILSGSLADINIDDVESMEVVKGAAASALYGSRAGNGVISVITKRGKGIATNKPVITVRNEFGVQNLQHYLETSQSHYYALASDWETAKGKYTKYAGVTYPANYLGAGYNPGISGSRAIDADGYMDNPYGVNRNQQAEFFRTGMNMVNFISVANRTEKNNIYLSFENNKQEGVVKLTDGYSRQNFRFNIDQNITPWLRFSASNLFINTSSKTPGAASGLFYNIARMEKDVNLFAENPDGQPYYLRVNNFNAEITNPLYPLYKQKISNTSRRWLANYSANIKFASWADLDVAQTIEIRNSRSGTINPQDTWTRSGGTAATNGMSYSGGGMSQSTNESKTANTQVTLNLSHKFGDFNTRAKLSYLYENRHYESNYISASQFRISGIENFENFTTINDASSYIENEKAQNYFAILGGDWKEKVLLDGMFRYDGSSLFGPEARWNPYYRVSAGYRLSEDLKIKGIDELKIRAAYGTAGIRPGFDWQYEVYDLNNGVAVASQKGNNFLKPSQTAEKEIGLNVDFLKKFSFEMTYAESETKDQFLNVPLIPFLNDGFNSQWQNAGTIKSNTLEFTFGANWIKKKNFSWRTTVVFSRVKQRITELPIAPYLASGQDYNGDQNIFYIKGGEIYGAIYGYKMVRTLDEMSKQLPAGKTIADFEVNSEGYVIAKGTQGKPNELPIKMLNADGTPWYGKIGNGNPDFVAGITNTINFKNFQLYLLLDWKQGGDIYNGKEQRLTFNYVSQKQDMTNVPTASKRAAAYWGTGMYDANNANAYWVEDGTYLKVRELAIGYTVPSKYLSTVFNGFIKGFNAKVVGRNLLTFSNYSGYDPEVGTIRYPVDGINANPIYRNYAVSLSFNF</sequence>
<feature type="domain" description="TonB-dependent receptor plug" evidence="5">
    <location>
        <begin position="118"/>
        <end position="224"/>
    </location>
</feature>
<dbReference type="InterPro" id="IPR037066">
    <property type="entry name" value="Plug_dom_sf"/>
</dbReference>
<keyword evidence="7" id="KW-1185">Reference proteome</keyword>
<dbReference type="Proteomes" id="UP000426027">
    <property type="component" value="Chromosome"/>
</dbReference>
<evidence type="ECO:0000313" key="6">
    <source>
        <dbReference type="EMBL" id="QGW26930.1"/>
    </source>
</evidence>
<keyword evidence="2" id="KW-0472">Membrane</keyword>
<accession>A0A6I6GA46</accession>
<protein>
    <submittedName>
        <fullName evidence="6">SusC/RagA family TonB-linked outer membrane protein</fullName>
    </submittedName>
</protein>
<dbReference type="InterPro" id="IPR023996">
    <property type="entry name" value="TonB-dep_OMP_SusC/RagA"/>
</dbReference>
<name>A0A6I6GA46_9BACT</name>
<dbReference type="Pfam" id="PF13715">
    <property type="entry name" value="CarbopepD_reg_2"/>
    <property type="match status" value="1"/>
</dbReference>
<reference evidence="6 7" key="1">
    <citation type="submission" date="2019-11" db="EMBL/GenBank/DDBJ databases">
        <authorList>
            <person name="Im W.T."/>
        </authorList>
    </citation>
    <scope>NUCLEOTIDE SEQUENCE [LARGE SCALE GENOMIC DNA]</scope>
    <source>
        <strain evidence="6 7">SB-02</strain>
    </source>
</reference>
<dbReference type="GO" id="GO:0009279">
    <property type="term" value="C:cell outer membrane"/>
    <property type="evidence" value="ECO:0007669"/>
    <property type="project" value="UniProtKB-SubCell"/>
</dbReference>
<evidence type="ECO:0000256" key="2">
    <source>
        <dbReference type="PROSITE-ProRule" id="PRU01360"/>
    </source>
</evidence>
<feature type="region of interest" description="Disordered" evidence="3">
    <location>
        <begin position="491"/>
        <end position="521"/>
    </location>
</feature>
<dbReference type="EMBL" id="CP046566">
    <property type="protein sequence ID" value="QGW26930.1"/>
    <property type="molecule type" value="Genomic_DNA"/>
</dbReference>
<feature type="chain" id="PRO_5026109174" evidence="4">
    <location>
        <begin position="21"/>
        <end position="1039"/>
    </location>
</feature>
<keyword evidence="2" id="KW-0813">Transport</keyword>
<proteinExistence type="inferred from homology"/>
<feature type="signal peptide" evidence="4">
    <location>
        <begin position="1"/>
        <end position="20"/>
    </location>
</feature>
<dbReference type="SUPFAM" id="SSF49464">
    <property type="entry name" value="Carboxypeptidase regulatory domain-like"/>
    <property type="match status" value="1"/>
</dbReference>
<dbReference type="Gene3D" id="2.170.130.10">
    <property type="entry name" value="TonB-dependent receptor, plug domain"/>
    <property type="match status" value="1"/>
</dbReference>
<evidence type="ECO:0000256" key="3">
    <source>
        <dbReference type="SAM" id="MobiDB-lite"/>
    </source>
</evidence>
<dbReference type="GO" id="GO:0044718">
    <property type="term" value="P:siderophore transmembrane transport"/>
    <property type="evidence" value="ECO:0007669"/>
    <property type="project" value="TreeGrafter"/>
</dbReference>
<evidence type="ECO:0000259" key="5">
    <source>
        <dbReference type="Pfam" id="PF07715"/>
    </source>
</evidence>
<dbReference type="PROSITE" id="PS52016">
    <property type="entry name" value="TONB_DEPENDENT_REC_3"/>
    <property type="match status" value="1"/>
</dbReference>
<keyword evidence="1 4" id="KW-0732">Signal</keyword>
<evidence type="ECO:0000256" key="1">
    <source>
        <dbReference type="ARBA" id="ARBA00022729"/>
    </source>
</evidence>
<comment type="similarity">
    <text evidence="2">Belongs to the TonB-dependent receptor family.</text>
</comment>
<dbReference type="InterPro" id="IPR008969">
    <property type="entry name" value="CarboxyPept-like_regulatory"/>
</dbReference>
<evidence type="ECO:0000313" key="7">
    <source>
        <dbReference type="Proteomes" id="UP000426027"/>
    </source>
</evidence>
<dbReference type="RefSeq" id="WP_157476172.1">
    <property type="nucleotide sequence ID" value="NZ_CP046566.1"/>
</dbReference>
<feature type="compositionally biased region" description="Polar residues" evidence="3">
    <location>
        <begin position="491"/>
        <end position="506"/>
    </location>
</feature>
<dbReference type="NCBIfam" id="TIGR04056">
    <property type="entry name" value="OMP_RagA_SusC"/>
    <property type="match status" value="1"/>
</dbReference>
<dbReference type="Pfam" id="PF07715">
    <property type="entry name" value="Plug"/>
    <property type="match status" value="1"/>
</dbReference>
<dbReference type="GO" id="GO:0015344">
    <property type="term" value="F:siderophore uptake transmembrane transporter activity"/>
    <property type="evidence" value="ECO:0007669"/>
    <property type="project" value="TreeGrafter"/>
</dbReference>
<dbReference type="KEGG" id="fls:GLV81_01390"/>
<comment type="subcellular location">
    <subcellularLocation>
        <location evidence="2">Cell outer membrane</location>
        <topology evidence="2">Multi-pass membrane protein</topology>
    </subcellularLocation>
</comment>
<dbReference type="SUPFAM" id="SSF56935">
    <property type="entry name" value="Porins"/>
    <property type="match status" value="1"/>
</dbReference>
<evidence type="ECO:0000256" key="4">
    <source>
        <dbReference type="SAM" id="SignalP"/>
    </source>
</evidence>
<gene>
    <name evidence="6" type="ORF">GLV81_01390</name>
</gene>
<dbReference type="InterPro" id="IPR012910">
    <property type="entry name" value="Plug_dom"/>
</dbReference>
<dbReference type="Gene3D" id="2.60.40.1120">
    <property type="entry name" value="Carboxypeptidase-like, regulatory domain"/>
    <property type="match status" value="1"/>
</dbReference>
<dbReference type="PANTHER" id="PTHR30069:SF29">
    <property type="entry name" value="HEMOGLOBIN AND HEMOGLOBIN-HAPTOGLOBIN-BINDING PROTEIN 1-RELATED"/>
    <property type="match status" value="1"/>
</dbReference>
<organism evidence="6 7">
    <name type="scientific">Phnomibacter ginsenosidimutans</name>
    <dbReference type="NCBI Taxonomy" id="2676868"/>
    <lineage>
        <taxon>Bacteria</taxon>
        <taxon>Pseudomonadati</taxon>
        <taxon>Bacteroidota</taxon>
        <taxon>Chitinophagia</taxon>
        <taxon>Chitinophagales</taxon>
        <taxon>Chitinophagaceae</taxon>
        <taxon>Phnomibacter</taxon>
    </lineage>
</organism>